<dbReference type="Pfam" id="PF07195">
    <property type="entry name" value="FliD_C"/>
    <property type="match status" value="1"/>
</dbReference>
<comment type="subcellular location">
    <subcellularLocation>
        <location evidence="1">Bacterial flagellum</location>
    </subcellularLocation>
    <subcellularLocation>
        <location evidence="6">Periplasm</location>
    </subcellularLocation>
    <subcellularLocation>
        <location evidence="6">Periplasmic flagellum</location>
    </subcellularLocation>
</comment>
<feature type="domain" description="Flagellar hook-associated protein 2 N-terminal" evidence="8">
    <location>
        <begin position="14"/>
        <end position="107"/>
    </location>
</feature>
<keyword evidence="10" id="KW-0282">Flagellum</keyword>
<dbReference type="InterPro" id="IPR040026">
    <property type="entry name" value="FliD"/>
</dbReference>
<sequence>MSDISIPGVGTGKYDKLVETLMKKERVPRDRAAEQLKTYQIQSGSLAAVNKFSLDLRDVARSLYSFNNPFAEKLVSSSNEAAISATAGRDAKERNFQISVVQTAEADAFLSAEIDKNYKIPKGTYTFGIGDKTLSVNWKGGNYKDFIERVNSKGKGLLQVTEIKTTPETRSLLFKSLIPGKDNRLQFSDDALSFALQAGIIKKNDSATVQVDKVNLQVQPQSTAKAVFSQPVRAKDGSVLECTVQLNSSQQASSAQQEHSLDESGNPIYETPGEVSFKGVTVKNELSQAGLPPSIPDENTPQSGAAQQRRYDLLFLESVRGVALPMPPLADTTEPQKITIPLSEYGDVTALSVQNTNADVHLSIQNIKIIDPKVSSDYVPVSAVSQAQDAIINFEGIQITRSTNEINDLIPSVTLSLHDKTDKKETISIKPDIEAIKTSVIEFVAKYNRLLAEINIVTARKPAQGTQSKILEELTYLSEDERKVEEERLGSLSNDMTLLTLKNNLRQHMSNIYITDPESPIKSLAQIGISTNSEMRGGIQASRLRGYLEIDEKKLDDALKNNMELVKRLFGSDTDGDLLVDEGVAYQLYTQLNPYLERGGIFSTKANGISTRIGATEKRIEGYDKQLDKKEKDLKYKYEAMDGTLRSLQKQSESITNFNKSLQNQNKGN</sequence>
<feature type="domain" description="Flagellar hook-associated protein 2 C-terminal" evidence="9">
    <location>
        <begin position="387"/>
        <end position="649"/>
    </location>
</feature>
<dbReference type="NCBIfam" id="NF005188">
    <property type="entry name" value="PRK06664.1"/>
    <property type="match status" value="1"/>
</dbReference>
<dbReference type="GO" id="GO:0055040">
    <property type="term" value="C:periplasmic flagellum"/>
    <property type="evidence" value="ECO:0007669"/>
    <property type="project" value="UniProtKB-SubCell"/>
</dbReference>
<dbReference type="InterPro" id="IPR003481">
    <property type="entry name" value="FliD_N"/>
</dbReference>
<evidence type="ECO:0000256" key="3">
    <source>
        <dbReference type="ARBA" id="ARBA00011255"/>
    </source>
</evidence>
<evidence type="ECO:0000256" key="5">
    <source>
        <dbReference type="ARBA" id="ARBA00023143"/>
    </source>
</evidence>
<dbReference type="EMBL" id="CDNC01000012">
    <property type="protein sequence ID" value="CEM61597.1"/>
    <property type="molecule type" value="Genomic_DNA"/>
</dbReference>
<evidence type="ECO:0000256" key="4">
    <source>
        <dbReference type="ARBA" id="ARBA00023054"/>
    </source>
</evidence>
<keyword evidence="10" id="KW-0969">Cilium</keyword>
<name>A0A0B7GVL8_TREPH</name>
<dbReference type="GO" id="GO:0009424">
    <property type="term" value="C:bacterial-type flagellum hook"/>
    <property type="evidence" value="ECO:0007669"/>
    <property type="project" value="UniProtKB-UniRule"/>
</dbReference>
<comment type="similarity">
    <text evidence="2 6">Belongs to the FliD family.</text>
</comment>
<gene>
    <name evidence="10" type="primary">fliD</name>
    <name evidence="10" type="ORF">TPHV1_20134</name>
</gene>
<dbReference type="GO" id="GO:0071973">
    <property type="term" value="P:bacterial-type flagellum-dependent cell motility"/>
    <property type="evidence" value="ECO:0007669"/>
    <property type="project" value="TreeGrafter"/>
</dbReference>
<dbReference type="InterPro" id="IPR010809">
    <property type="entry name" value="FliD_C"/>
</dbReference>
<evidence type="ECO:0000313" key="10">
    <source>
        <dbReference type="EMBL" id="CEM61597.1"/>
    </source>
</evidence>
<feature type="region of interest" description="Disordered" evidence="7">
    <location>
        <begin position="287"/>
        <end position="306"/>
    </location>
</feature>
<dbReference type="AlphaFoldDB" id="A0A0B7GVL8"/>
<keyword evidence="11" id="KW-1185">Reference proteome</keyword>
<accession>A0A0B7GVL8</accession>
<comment type="subunit">
    <text evidence="3 6">Homopentamer.</text>
</comment>
<keyword evidence="6" id="KW-0574">Periplasm</keyword>
<evidence type="ECO:0000256" key="7">
    <source>
        <dbReference type="SAM" id="MobiDB-lite"/>
    </source>
</evidence>
<proteinExistence type="inferred from homology"/>
<evidence type="ECO:0000256" key="1">
    <source>
        <dbReference type="ARBA" id="ARBA00004365"/>
    </source>
</evidence>
<evidence type="ECO:0000259" key="9">
    <source>
        <dbReference type="Pfam" id="PF07195"/>
    </source>
</evidence>
<keyword evidence="4" id="KW-0175">Coiled coil</keyword>
<dbReference type="Pfam" id="PF02465">
    <property type="entry name" value="FliD_N"/>
    <property type="match status" value="1"/>
</dbReference>
<feature type="compositionally biased region" description="Polar residues" evidence="7">
    <location>
        <begin position="297"/>
        <end position="306"/>
    </location>
</feature>
<dbReference type="PANTHER" id="PTHR30288">
    <property type="entry name" value="FLAGELLAR CAP/ASSEMBLY PROTEIN FLID"/>
    <property type="match status" value="1"/>
</dbReference>
<evidence type="ECO:0000256" key="6">
    <source>
        <dbReference type="RuleBase" id="RU362066"/>
    </source>
</evidence>
<dbReference type="Proteomes" id="UP000042527">
    <property type="component" value="Unassembled WGS sequence"/>
</dbReference>
<keyword evidence="5 6" id="KW-0975">Bacterial flagellum</keyword>
<dbReference type="PANTHER" id="PTHR30288:SF0">
    <property type="entry name" value="FLAGELLAR HOOK-ASSOCIATED PROTEIN 2"/>
    <property type="match status" value="1"/>
</dbReference>
<dbReference type="GO" id="GO:0007155">
    <property type="term" value="P:cell adhesion"/>
    <property type="evidence" value="ECO:0007669"/>
    <property type="project" value="InterPro"/>
</dbReference>
<reference evidence="11" key="1">
    <citation type="submission" date="2015-01" db="EMBL/GenBank/DDBJ databases">
        <authorList>
            <person name="Manzoor Shahid"/>
            <person name="Zubair Saima"/>
        </authorList>
    </citation>
    <scope>NUCLEOTIDE SEQUENCE [LARGE SCALE GENOMIC DNA]</scope>
    <source>
        <strain evidence="11">V1</strain>
    </source>
</reference>
<protein>
    <recommendedName>
        <fullName evidence="6">Flagellar hook-associated protein 2</fullName>
        <shortName evidence="6">HAP2</shortName>
    </recommendedName>
    <alternativeName>
        <fullName evidence="6">Flagellar cap protein</fullName>
    </alternativeName>
</protein>
<keyword evidence="10" id="KW-0966">Cell projection</keyword>
<dbReference type="GO" id="GO:0009421">
    <property type="term" value="C:bacterial-type flagellum filament cap"/>
    <property type="evidence" value="ECO:0007669"/>
    <property type="project" value="InterPro"/>
</dbReference>
<organism evidence="10 11">
    <name type="scientific">Treponema phagedenis</name>
    <dbReference type="NCBI Taxonomy" id="162"/>
    <lineage>
        <taxon>Bacteria</taxon>
        <taxon>Pseudomonadati</taxon>
        <taxon>Spirochaetota</taxon>
        <taxon>Spirochaetia</taxon>
        <taxon>Spirochaetales</taxon>
        <taxon>Treponemataceae</taxon>
        <taxon>Treponema</taxon>
    </lineage>
</organism>
<feature type="region of interest" description="Disordered" evidence="7">
    <location>
        <begin position="250"/>
        <end position="273"/>
    </location>
</feature>
<dbReference type="RefSeq" id="WP_044634552.1">
    <property type="nucleotide sequence ID" value="NZ_CDNC01000012.1"/>
</dbReference>
<evidence type="ECO:0000256" key="2">
    <source>
        <dbReference type="ARBA" id="ARBA00009764"/>
    </source>
</evidence>
<comment type="function">
    <text evidence="6">Required for morphogenesis and for the elongation of the flagellar filament by facilitating polymerization of the flagellin monomers at the tip of growing filament. Forms a capping structure, which prevents flagellin subunits (transported through the central channel of the flagellum) from leaking out without polymerization at the distal end.</text>
</comment>
<dbReference type="OrthoDB" id="349896at2"/>
<evidence type="ECO:0000259" key="8">
    <source>
        <dbReference type="Pfam" id="PF02465"/>
    </source>
</evidence>
<evidence type="ECO:0000313" key="11">
    <source>
        <dbReference type="Proteomes" id="UP000042527"/>
    </source>
</evidence>